<accession>A0AAD9LCX3</accession>
<protein>
    <submittedName>
        <fullName evidence="2">Uncharacterized protein</fullName>
    </submittedName>
</protein>
<feature type="region of interest" description="Disordered" evidence="1">
    <location>
        <begin position="84"/>
        <end position="117"/>
    </location>
</feature>
<feature type="region of interest" description="Disordered" evidence="1">
    <location>
        <begin position="21"/>
        <end position="45"/>
    </location>
</feature>
<proteinExistence type="predicted"/>
<evidence type="ECO:0000313" key="3">
    <source>
        <dbReference type="Proteomes" id="UP001259832"/>
    </source>
</evidence>
<gene>
    <name evidence="2" type="ORF">P3T76_013496</name>
</gene>
<comment type="caution">
    <text evidence="2">The sequence shown here is derived from an EMBL/GenBank/DDBJ whole genome shotgun (WGS) entry which is preliminary data.</text>
</comment>
<sequence>MIVTSGVATCTCNPVNHVDAASKNPRASSLGKRKASQGKPFKDPPRQNVGAFKYFYCAGAFNDVDNIGPHMKFDCPKLKMNRGGKVTVFQRPRGDKRKRKGQGKGKEQESYAKDAPASPIVSIRPASSMEMVTTPGSDPLLDIDPTTSDEAMASIDVGANAGQVQETGDQVHYAEIAERMNKMQMRARQRCGFGLTSGTTKFQEMRPNRGYMFTFAQGSKHSNTHIGTVKMYLHEPDGIRPYLFENIALVPHAKSNILSELTLKQCGYQNWVPVLDSTNLNCLRANWYLWPKPLTELIMCKTKQ</sequence>
<dbReference type="Proteomes" id="UP001259832">
    <property type="component" value="Unassembled WGS sequence"/>
</dbReference>
<organism evidence="2 3">
    <name type="scientific">Phytophthora citrophthora</name>
    <dbReference type="NCBI Taxonomy" id="4793"/>
    <lineage>
        <taxon>Eukaryota</taxon>
        <taxon>Sar</taxon>
        <taxon>Stramenopiles</taxon>
        <taxon>Oomycota</taxon>
        <taxon>Peronosporomycetes</taxon>
        <taxon>Peronosporales</taxon>
        <taxon>Peronosporaceae</taxon>
        <taxon>Phytophthora</taxon>
    </lineage>
</organism>
<feature type="compositionally biased region" description="Basic residues" evidence="1">
    <location>
        <begin position="94"/>
        <end position="103"/>
    </location>
</feature>
<evidence type="ECO:0000256" key="1">
    <source>
        <dbReference type="SAM" id="MobiDB-lite"/>
    </source>
</evidence>
<reference evidence="2" key="1">
    <citation type="submission" date="2023-08" db="EMBL/GenBank/DDBJ databases">
        <title>Reference Genome Resource for the Citrus Pathogen Phytophthora citrophthora.</title>
        <authorList>
            <person name="Moller H."/>
            <person name="Coetzee B."/>
            <person name="Rose L.J."/>
            <person name="Van Niekerk J.M."/>
        </authorList>
    </citation>
    <scope>NUCLEOTIDE SEQUENCE</scope>
    <source>
        <strain evidence="2">STE-U-9442</strain>
    </source>
</reference>
<dbReference type="AlphaFoldDB" id="A0AAD9LCX3"/>
<dbReference type="EMBL" id="JASMQC010000036">
    <property type="protein sequence ID" value="KAK1930907.1"/>
    <property type="molecule type" value="Genomic_DNA"/>
</dbReference>
<name>A0AAD9LCX3_9STRA</name>
<evidence type="ECO:0000313" key="2">
    <source>
        <dbReference type="EMBL" id="KAK1930907.1"/>
    </source>
</evidence>
<keyword evidence="3" id="KW-1185">Reference proteome</keyword>